<keyword evidence="3 5" id="KW-1133">Transmembrane helix</keyword>
<accession>A0A369B4H0</accession>
<evidence type="ECO:0000256" key="3">
    <source>
        <dbReference type="ARBA" id="ARBA00022989"/>
    </source>
</evidence>
<dbReference type="InterPro" id="IPR051784">
    <property type="entry name" value="Nod_factor_ABC_transporter"/>
</dbReference>
<dbReference type="EMBL" id="QPJT01000011">
    <property type="protein sequence ID" value="RCX16373.1"/>
    <property type="molecule type" value="Genomic_DNA"/>
</dbReference>
<name>A0A369B4H0_9FIRM</name>
<feature type="transmembrane region" description="Helical" evidence="5">
    <location>
        <begin position="176"/>
        <end position="194"/>
    </location>
</feature>
<comment type="caution">
    <text evidence="7">The sequence shown here is derived from an EMBL/GenBank/DDBJ whole genome shotgun (WGS) entry which is preliminary data.</text>
</comment>
<keyword evidence="2 5" id="KW-0812">Transmembrane</keyword>
<evidence type="ECO:0000256" key="4">
    <source>
        <dbReference type="ARBA" id="ARBA00023136"/>
    </source>
</evidence>
<organism evidence="7 8">
    <name type="scientific">Anaerobacterium chartisolvens</name>
    <dbReference type="NCBI Taxonomy" id="1297424"/>
    <lineage>
        <taxon>Bacteria</taxon>
        <taxon>Bacillati</taxon>
        <taxon>Bacillota</taxon>
        <taxon>Clostridia</taxon>
        <taxon>Eubacteriales</taxon>
        <taxon>Oscillospiraceae</taxon>
        <taxon>Anaerobacterium</taxon>
    </lineage>
</organism>
<gene>
    <name evidence="7" type="ORF">DFR58_111119</name>
</gene>
<feature type="transmembrane region" description="Helical" evidence="5">
    <location>
        <begin position="136"/>
        <end position="164"/>
    </location>
</feature>
<comment type="subcellular location">
    <subcellularLocation>
        <location evidence="5">Cell membrane</location>
        <topology evidence="5">Multi-pass membrane protein</topology>
    </subcellularLocation>
    <subcellularLocation>
        <location evidence="1">Membrane</location>
        <topology evidence="1">Multi-pass membrane protein</topology>
    </subcellularLocation>
</comment>
<dbReference type="InterPro" id="IPR013525">
    <property type="entry name" value="ABC2_TM"/>
</dbReference>
<evidence type="ECO:0000313" key="8">
    <source>
        <dbReference type="Proteomes" id="UP000253034"/>
    </source>
</evidence>
<feature type="domain" description="ABC transmembrane type-2" evidence="6">
    <location>
        <begin position="17"/>
        <end position="283"/>
    </location>
</feature>
<dbReference type="InterPro" id="IPR000412">
    <property type="entry name" value="ABC_2_transport"/>
</dbReference>
<dbReference type="PROSITE" id="PS51012">
    <property type="entry name" value="ABC_TM2"/>
    <property type="match status" value="1"/>
</dbReference>
<keyword evidence="8" id="KW-1185">Reference proteome</keyword>
<dbReference type="PANTHER" id="PTHR43229:SF2">
    <property type="entry name" value="NODULATION PROTEIN J"/>
    <property type="match status" value="1"/>
</dbReference>
<feature type="transmembrane region" description="Helical" evidence="5">
    <location>
        <begin position="58"/>
        <end position="81"/>
    </location>
</feature>
<evidence type="ECO:0000256" key="2">
    <source>
        <dbReference type="ARBA" id="ARBA00022692"/>
    </source>
</evidence>
<dbReference type="AlphaFoldDB" id="A0A369B4H0"/>
<comment type="similarity">
    <text evidence="5">Belongs to the ABC-2 integral membrane protein family.</text>
</comment>
<dbReference type="InterPro" id="IPR047817">
    <property type="entry name" value="ABC2_TM_bact-type"/>
</dbReference>
<evidence type="ECO:0000256" key="5">
    <source>
        <dbReference type="RuleBase" id="RU361157"/>
    </source>
</evidence>
<evidence type="ECO:0000259" key="6">
    <source>
        <dbReference type="PROSITE" id="PS51012"/>
    </source>
</evidence>
<dbReference type="GO" id="GO:0043190">
    <property type="term" value="C:ATP-binding cassette (ABC) transporter complex"/>
    <property type="evidence" value="ECO:0007669"/>
    <property type="project" value="InterPro"/>
</dbReference>
<reference evidence="7 8" key="1">
    <citation type="submission" date="2018-07" db="EMBL/GenBank/DDBJ databases">
        <title>Genomic Encyclopedia of Type Strains, Phase IV (KMG-IV): sequencing the most valuable type-strain genomes for metagenomic binning, comparative biology and taxonomic classification.</title>
        <authorList>
            <person name="Goeker M."/>
        </authorList>
    </citation>
    <scope>NUCLEOTIDE SEQUENCE [LARGE SCALE GENOMIC DNA]</scope>
    <source>
        <strain evidence="7 8">DSM 27016</strain>
    </source>
</reference>
<keyword evidence="4 5" id="KW-0472">Membrane</keyword>
<feature type="transmembrane region" description="Helical" evidence="5">
    <location>
        <begin position="20"/>
        <end position="38"/>
    </location>
</feature>
<feature type="transmembrane region" description="Helical" evidence="5">
    <location>
        <begin position="259"/>
        <end position="278"/>
    </location>
</feature>
<evidence type="ECO:0000313" key="7">
    <source>
        <dbReference type="EMBL" id="RCX16373.1"/>
    </source>
</evidence>
<keyword evidence="5" id="KW-1003">Cell membrane</keyword>
<dbReference type="GO" id="GO:0140359">
    <property type="term" value="F:ABC-type transporter activity"/>
    <property type="evidence" value="ECO:0007669"/>
    <property type="project" value="InterPro"/>
</dbReference>
<protein>
    <recommendedName>
        <fullName evidence="5">Transport permease protein</fullName>
    </recommendedName>
</protein>
<dbReference type="RefSeq" id="WP_242987560.1">
    <property type="nucleotide sequence ID" value="NZ_QPJT01000011.1"/>
</dbReference>
<keyword evidence="5" id="KW-0813">Transport</keyword>
<proteinExistence type="inferred from homology"/>
<dbReference type="Pfam" id="PF01061">
    <property type="entry name" value="ABC2_membrane"/>
    <property type="match status" value="1"/>
</dbReference>
<evidence type="ECO:0000256" key="1">
    <source>
        <dbReference type="ARBA" id="ARBA00004141"/>
    </source>
</evidence>
<feature type="transmembrane region" description="Helical" evidence="5">
    <location>
        <begin position="102"/>
        <end position="124"/>
    </location>
</feature>
<dbReference type="Proteomes" id="UP000253034">
    <property type="component" value="Unassembled WGS sequence"/>
</dbReference>
<dbReference type="PANTHER" id="PTHR43229">
    <property type="entry name" value="NODULATION PROTEIN J"/>
    <property type="match status" value="1"/>
</dbReference>
<dbReference type="PIRSF" id="PIRSF006648">
    <property type="entry name" value="DrrB"/>
    <property type="match status" value="1"/>
</dbReference>
<sequence length="285" mass="31509">MSVLINRNLKLFFRDKSAVLFSLLAIFIIIALYAVFLGDVWLNDSMKGLKNADVLMNTWLVAGLLSVASVTTTMGAFGVMIDDKVRKIDKDFYSAPIKRSQITVGYIGSAFLIGVIMSVITVFASEIYIVLRGGEWIAPLALIKVLLLVIFTTMTNTSIVCFIVSFFSSQSAFSTASTIIGTLIGFLTGIYLPIGALPEWVQTVIKVFPVSHAASLFRQVLMEDAMQSAFAEIPTSYLNEFKEYMGVTFHFGGYTSSPWLSILILVFTAAVFYGLSILNMSKRRW</sequence>